<dbReference type="FunCoup" id="A0A1Q3C111">
    <property type="interactions" value="3"/>
</dbReference>
<feature type="non-terminal residue" evidence="2">
    <location>
        <position position="332"/>
    </location>
</feature>
<dbReference type="EMBL" id="BDDD01001173">
    <property type="protein sequence ID" value="GAV73954.1"/>
    <property type="molecule type" value="Genomic_DNA"/>
</dbReference>
<gene>
    <name evidence="2" type="ORF">CFOL_v3_17437</name>
</gene>
<sequence>IMQMSQFRQDTLPVKYLGLPLISSRLTKLHCAPLVEKIMARVNRWVSKSLSYAGRLQLIKSTMASMQLFWCSIFLLPSAVIVECERLMRKFLWGGSGTSSKKSLVKWLKVCLPVQEGGLGIKSMKAWNQKHSFWNLPTTGSLSWAWRQILHLRNIALCHLVYICGRGDKFSLWHDPWFHGCSITTVYGHRIINDSGIADSARVQDVIANDHWCWPATSPDLIEIQYRVQDIPISTSYDRIFWGSVGQPFSTKKAWELVRESAPPVRWANLVWHSSRISKHAFCLWLAILGAHRTRDKLLTWGLIHSACCLFNCGENESEHHLFFECPYTRQI</sequence>
<dbReference type="PANTHER" id="PTHR33116">
    <property type="entry name" value="REVERSE TRANSCRIPTASE ZINC-BINDING DOMAIN-CONTAINING PROTEIN-RELATED-RELATED"/>
    <property type="match status" value="1"/>
</dbReference>
<protein>
    <submittedName>
        <fullName evidence="2">Zf-RVT domain-containing protein</fullName>
    </submittedName>
</protein>
<organism evidence="2 3">
    <name type="scientific">Cephalotus follicularis</name>
    <name type="common">Albany pitcher plant</name>
    <dbReference type="NCBI Taxonomy" id="3775"/>
    <lineage>
        <taxon>Eukaryota</taxon>
        <taxon>Viridiplantae</taxon>
        <taxon>Streptophyta</taxon>
        <taxon>Embryophyta</taxon>
        <taxon>Tracheophyta</taxon>
        <taxon>Spermatophyta</taxon>
        <taxon>Magnoliopsida</taxon>
        <taxon>eudicotyledons</taxon>
        <taxon>Gunneridae</taxon>
        <taxon>Pentapetalae</taxon>
        <taxon>rosids</taxon>
        <taxon>fabids</taxon>
        <taxon>Oxalidales</taxon>
        <taxon>Cephalotaceae</taxon>
        <taxon>Cephalotus</taxon>
    </lineage>
</organism>
<dbReference type="OrthoDB" id="1751077at2759"/>
<dbReference type="InParanoid" id="A0A1Q3C111"/>
<dbReference type="Proteomes" id="UP000187406">
    <property type="component" value="Unassembled WGS sequence"/>
</dbReference>
<name>A0A1Q3C111_CEPFO</name>
<evidence type="ECO:0000259" key="1">
    <source>
        <dbReference type="Pfam" id="PF13966"/>
    </source>
</evidence>
<dbReference type="PANTHER" id="PTHR33116:SF78">
    <property type="entry name" value="OS12G0587133 PROTEIN"/>
    <property type="match status" value="1"/>
</dbReference>
<evidence type="ECO:0000313" key="2">
    <source>
        <dbReference type="EMBL" id="GAV73954.1"/>
    </source>
</evidence>
<feature type="domain" description="Reverse transcriptase zinc-binding" evidence="1">
    <location>
        <begin position="249"/>
        <end position="332"/>
    </location>
</feature>
<dbReference type="Pfam" id="PF13966">
    <property type="entry name" value="zf-RVT"/>
    <property type="match status" value="1"/>
</dbReference>
<keyword evidence="3" id="KW-1185">Reference proteome</keyword>
<accession>A0A1Q3C111</accession>
<dbReference type="AlphaFoldDB" id="A0A1Q3C111"/>
<dbReference type="InterPro" id="IPR026960">
    <property type="entry name" value="RVT-Znf"/>
</dbReference>
<dbReference type="STRING" id="3775.A0A1Q3C111"/>
<proteinExistence type="predicted"/>
<evidence type="ECO:0000313" key="3">
    <source>
        <dbReference type="Proteomes" id="UP000187406"/>
    </source>
</evidence>
<reference evidence="3" key="1">
    <citation type="submission" date="2016-04" db="EMBL/GenBank/DDBJ databases">
        <title>Cephalotus genome sequencing.</title>
        <authorList>
            <person name="Fukushima K."/>
            <person name="Hasebe M."/>
            <person name="Fang X."/>
        </authorList>
    </citation>
    <scope>NUCLEOTIDE SEQUENCE [LARGE SCALE GENOMIC DNA]</scope>
    <source>
        <strain evidence="3">cv. St1</strain>
    </source>
</reference>
<comment type="caution">
    <text evidence="2">The sequence shown here is derived from an EMBL/GenBank/DDBJ whole genome shotgun (WGS) entry which is preliminary data.</text>
</comment>
<feature type="non-terminal residue" evidence="2">
    <location>
        <position position="1"/>
    </location>
</feature>